<dbReference type="PROSITE" id="PS50297">
    <property type="entry name" value="ANK_REP_REGION"/>
    <property type="match status" value="9"/>
</dbReference>
<accession>A0A9P9DVT1</accession>
<feature type="repeat" description="ANK" evidence="3">
    <location>
        <begin position="823"/>
        <end position="855"/>
    </location>
</feature>
<feature type="repeat" description="ANK" evidence="3">
    <location>
        <begin position="947"/>
        <end position="979"/>
    </location>
</feature>
<feature type="domain" description="Clr5" evidence="4">
    <location>
        <begin position="9"/>
        <end position="61"/>
    </location>
</feature>
<feature type="repeat" description="ANK" evidence="3">
    <location>
        <begin position="338"/>
        <end position="370"/>
    </location>
</feature>
<evidence type="ECO:0000313" key="5">
    <source>
        <dbReference type="EMBL" id="KAH7126156.1"/>
    </source>
</evidence>
<feature type="repeat" description="ANK" evidence="3">
    <location>
        <begin position="1092"/>
        <end position="1124"/>
    </location>
</feature>
<dbReference type="OrthoDB" id="539213at2759"/>
<feature type="repeat" description="ANK" evidence="3">
    <location>
        <begin position="855"/>
        <end position="887"/>
    </location>
</feature>
<dbReference type="PROSITE" id="PS50088">
    <property type="entry name" value="ANK_REPEAT"/>
    <property type="match status" value="10"/>
</dbReference>
<gene>
    <name evidence="5" type="ORF">EDB81DRAFT_951514</name>
</gene>
<dbReference type="EMBL" id="JAGMUV010000020">
    <property type="protein sequence ID" value="KAH7126156.1"/>
    <property type="molecule type" value="Genomic_DNA"/>
</dbReference>
<feature type="repeat" description="ANK" evidence="3">
    <location>
        <begin position="1052"/>
        <end position="1084"/>
    </location>
</feature>
<feature type="repeat" description="ANK" evidence="3">
    <location>
        <begin position="686"/>
        <end position="718"/>
    </location>
</feature>
<feature type="repeat" description="ANK" evidence="3">
    <location>
        <begin position="457"/>
        <end position="489"/>
    </location>
</feature>
<organism evidence="5 6">
    <name type="scientific">Dactylonectria macrodidyma</name>
    <dbReference type="NCBI Taxonomy" id="307937"/>
    <lineage>
        <taxon>Eukaryota</taxon>
        <taxon>Fungi</taxon>
        <taxon>Dikarya</taxon>
        <taxon>Ascomycota</taxon>
        <taxon>Pezizomycotina</taxon>
        <taxon>Sordariomycetes</taxon>
        <taxon>Hypocreomycetidae</taxon>
        <taxon>Hypocreales</taxon>
        <taxon>Nectriaceae</taxon>
        <taxon>Dactylonectria</taxon>
    </lineage>
</organism>
<dbReference type="SUPFAM" id="SSF48403">
    <property type="entry name" value="Ankyrin repeat"/>
    <property type="match status" value="3"/>
</dbReference>
<evidence type="ECO:0000256" key="2">
    <source>
        <dbReference type="ARBA" id="ARBA00023043"/>
    </source>
</evidence>
<evidence type="ECO:0000256" key="1">
    <source>
        <dbReference type="ARBA" id="ARBA00022737"/>
    </source>
</evidence>
<dbReference type="PANTHER" id="PTHR24126:SF14">
    <property type="entry name" value="ANK_REP_REGION DOMAIN-CONTAINING PROTEIN"/>
    <property type="match status" value="1"/>
</dbReference>
<protein>
    <submittedName>
        <fullName evidence="5">Ankyrin repeat-containing domain protein</fullName>
    </submittedName>
</protein>
<name>A0A9P9DVT1_9HYPO</name>
<keyword evidence="6" id="KW-1185">Reference proteome</keyword>
<dbReference type="PRINTS" id="PR01415">
    <property type="entry name" value="ANKYRIN"/>
</dbReference>
<keyword evidence="2 3" id="KW-0040">ANK repeat</keyword>
<dbReference type="InterPro" id="IPR025676">
    <property type="entry name" value="Clr5_dom"/>
</dbReference>
<feature type="repeat" description="ANK" evidence="3">
    <location>
        <begin position="603"/>
        <end position="632"/>
    </location>
</feature>
<reference evidence="5" key="1">
    <citation type="journal article" date="2021" name="Nat. Commun.">
        <title>Genetic determinants of endophytism in the Arabidopsis root mycobiome.</title>
        <authorList>
            <person name="Mesny F."/>
            <person name="Miyauchi S."/>
            <person name="Thiergart T."/>
            <person name="Pickel B."/>
            <person name="Atanasova L."/>
            <person name="Karlsson M."/>
            <person name="Huettel B."/>
            <person name="Barry K.W."/>
            <person name="Haridas S."/>
            <person name="Chen C."/>
            <person name="Bauer D."/>
            <person name="Andreopoulos W."/>
            <person name="Pangilinan J."/>
            <person name="LaButti K."/>
            <person name="Riley R."/>
            <person name="Lipzen A."/>
            <person name="Clum A."/>
            <person name="Drula E."/>
            <person name="Henrissat B."/>
            <person name="Kohler A."/>
            <person name="Grigoriev I.V."/>
            <person name="Martin F.M."/>
            <person name="Hacquard S."/>
        </authorList>
    </citation>
    <scope>NUCLEOTIDE SEQUENCE</scope>
    <source>
        <strain evidence="5">MPI-CAGE-AT-0147</strain>
    </source>
</reference>
<keyword evidence="1" id="KW-0677">Repeat</keyword>
<evidence type="ECO:0000256" key="3">
    <source>
        <dbReference type="PROSITE-ProRule" id="PRU00023"/>
    </source>
</evidence>
<evidence type="ECO:0000259" key="4">
    <source>
        <dbReference type="Pfam" id="PF14420"/>
    </source>
</evidence>
<proteinExistence type="predicted"/>
<evidence type="ECO:0000313" key="6">
    <source>
        <dbReference type="Proteomes" id="UP000738349"/>
    </source>
</evidence>
<feature type="repeat" description="ANK" evidence="3">
    <location>
        <begin position="424"/>
        <end position="456"/>
    </location>
</feature>
<dbReference type="SMART" id="SM00248">
    <property type="entry name" value="ANK"/>
    <property type="match status" value="20"/>
</dbReference>
<dbReference type="InterPro" id="IPR036770">
    <property type="entry name" value="Ankyrin_rpt-contain_sf"/>
</dbReference>
<dbReference type="Pfam" id="PF12796">
    <property type="entry name" value="Ank_2"/>
    <property type="match status" value="5"/>
</dbReference>
<dbReference type="Pfam" id="PF14420">
    <property type="entry name" value="Clr5"/>
    <property type="match status" value="1"/>
</dbReference>
<sequence>MPRLPKKPPELWDAQKEHIRSYYIIDDMTLGKTMELMRVKHNFNATKKEYVSRLAFWNMSKNLKKDDWKLVHARTSAQKQSIVLLNYREINPRRLKRAPGRYGFTVEDSFQSVVANCSSTRGLTIRSPSPDPVFHASMATLPWVLFQSTLGPHLSWMVHKLIPSLTWVNPYGSPFFCYSDGDLSLRSARSLLAKILGRPKKHNDTDPTIFILQRLPDVLPRDSNNDTNLQSNEPFILLIQCLMYLSSNNLLDLKDIDRFLTWIIDSGSAALFYQFICRLERIPSPTFQVFLNHLLLSAISLENTVLVSSLLRHHTDVNYNSIDHRADHWRDMFVPINQTWTPLQLATFRGNDQISRLLVRHGAKLDAASVGMPSSPLELAISVKHGNFPIAEMLIASGASIEQFCELEVVEVDDATKILLLRRTERTLLMKAVEVQNVEIIRLLLSTGAPVNDVSNTSGGALQIAIKKSDLDVLEILLEAGAKVNILDEMEMSVRRFFEFLMKLFGFDVDNKGNKNIQEDLLISAADEFEQRIDRATFFLPLEIAARQNETNVVQRLLDAGALANDCLDWDIIWKKVSTPPRQSIVWEFYQFMMETSRVWFQSPLHHSVNNGNVEMMTLLLNHGAAVNSRNAFGTTPLQLACGLGREDLDETRDGLGIRPNQVRIDLAQLLIPWGAEVNSSPGPLKGLTALQAALEKGDEQLVELLLSLGADINGPSSLQGGLTAPQAAARAGSFNLIRLLTLQGAAFTIDMYWIATYMAVSNGDLPAVEQFLDQGVDVNALYTTDSMFDIQGSILQASIRSSNLDVAQVLLDAGADVNLLVGGETALCTAARKNDRNALAMLLSHGADPNLPNGKITPLAIAAAWGNKSMVQCLIQVGANVNHLSHTPMSDNVDSCSAATPLWWALDSFREHARRTPSRTGTIRDLQDIAILLLSHAANPNIPGLRGEFPIQIAAESWDKVLVQLLLDTGADVNAPARESDSRTALGCAFQSYGFCGEGKGEEVVRILIKAGARIRDKGVLLAHATRCEFFGLVPDLIRDGADVNSTADIINWKPLHFAVFAGREDIVQLLIGHGADVNAPLSPCGRRLIDVSTALEVAASRGQINIAKLLIENGAYINAPSRSTDPSPGEWTALQCAAYHGRLDMVYLLLENDMTVDLIQSRCNEAALLAHKQGRNILARLLREYTPQRHVKETENS</sequence>
<comment type="caution">
    <text evidence="5">The sequence shown here is derived from an EMBL/GenBank/DDBJ whole genome shotgun (WGS) entry which is preliminary data.</text>
</comment>
<dbReference type="Proteomes" id="UP000738349">
    <property type="component" value="Unassembled WGS sequence"/>
</dbReference>
<dbReference type="Gene3D" id="1.25.40.20">
    <property type="entry name" value="Ankyrin repeat-containing domain"/>
    <property type="match status" value="5"/>
</dbReference>
<dbReference type="PANTHER" id="PTHR24126">
    <property type="entry name" value="ANKYRIN REPEAT, PH AND SEC7 DOMAIN CONTAINING PROTEIN SECG-RELATED"/>
    <property type="match status" value="1"/>
</dbReference>
<dbReference type="Pfam" id="PF00023">
    <property type="entry name" value="Ank"/>
    <property type="match status" value="3"/>
</dbReference>
<dbReference type="AlphaFoldDB" id="A0A9P9DVT1"/>
<dbReference type="InterPro" id="IPR002110">
    <property type="entry name" value="Ankyrin_rpt"/>
</dbReference>